<feature type="transmembrane region" description="Helical" evidence="2">
    <location>
        <begin position="1057"/>
        <end position="1080"/>
    </location>
</feature>
<comment type="caution">
    <text evidence="3">The sequence shown here is derived from an EMBL/GenBank/DDBJ whole genome shotgun (WGS) entry which is preliminary data.</text>
</comment>
<dbReference type="InterPro" id="IPR021840">
    <property type="entry name" value="DUF3433"/>
</dbReference>
<feature type="transmembrane region" description="Helical" evidence="2">
    <location>
        <begin position="788"/>
        <end position="809"/>
    </location>
</feature>
<feature type="transmembrane region" description="Helical" evidence="2">
    <location>
        <begin position="1196"/>
        <end position="1222"/>
    </location>
</feature>
<keyword evidence="2" id="KW-1133">Transmembrane helix</keyword>
<feature type="transmembrane region" description="Helical" evidence="2">
    <location>
        <begin position="918"/>
        <end position="939"/>
    </location>
</feature>
<feature type="transmembrane region" description="Helical" evidence="2">
    <location>
        <begin position="1100"/>
        <end position="1133"/>
    </location>
</feature>
<dbReference type="PANTHER" id="PTHR37544:SF3">
    <property type="entry name" value="SPRAY"/>
    <property type="match status" value="1"/>
</dbReference>
<protein>
    <recommendedName>
        <fullName evidence="5">Zonadhesin</fullName>
    </recommendedName>
</protein>
<reference evidence="3 4" key="1">
    <citation type="journal article" date="2024" name="Commun. Biol.">
        <title>Comparative genomic analysis of thermophilic fungi reveals convergent evolutionary adaptations and gene losses.</title>
        <authorList>
            <person name="Steindorff A.S."/>
            <person name="Aguilar-Pontes M.V."/>
            <person name="Robinson A.J."/>
            <person name="Andreopoulos B."/>
            <person name="LaButti K."/>
            <person name="Kuo A."/>
            <person name="Mondo S."/>
            <person name="Riley R."/>
            <person name="Otillar R."/>
            <person name="Haridas S."/>
            <person name="Lipzen A."/>
            <person name="Grimwood J."/>
            <person name="Schmutz J."/>
            <person name="Clum A."/>
            <person name="Reid I.D."/>
            <person name="Moisan M.C."/>
            <person name="Butler G."/>
            <person name="Nguyen T.T.M."/>
            <person name="Dewar K."/>
            <person name="Conant G."/>
            <person name="Drula E."/>
            <person name="Henrissat B."/>
            <person name="Hansel C."/>
            <person name="Singer S."/>
            <person name="Hutchinson M.I."/>
            <person name="de Vries R.P."/>
            <person name="Natvig D.O."/>
            <person name="Powell A.J."/>
            <person name="Tsang A."/>
            <person name="Grigoriev I.V."/>
        </authorList>
    </citation>
    <scope>NUCLEOTIDE SEQUENCE [LARGE SCALE GENOMIC DNA]</scope>
    <source>
        <strain evidence="3 4">CBS 620.91</strain>
    </source>
</reference>
<feature type="region of interest" description="Disordered" evidence="1">
    <location>
        <begin position="364"/>
        <end position="398"/>
    </location>
</feature>
<evidence type="ECO:0000256" key="2">
    <source>
        <dbReference type="SAM" id="Phobius"/>
    </source>
</evidence>
<proteinExistence type="predicted"/>
<evidence type="ECO:0000313" key="3">
    <source>
        <dbReference type="EMBL" id="KAL1835434.1"/>
    </source>
</evidence>
<dbReference type="EMBL" id="JAZGSY010000666">
    <property type="protein sequence ID" value="KAL1835434.1"/>
    <property type="molecule type" value="Genomic_DNA"/>
</dbReference>
<feature type="compositionally biased region" description="Low complexity" evidence="1">
    <location>
        <begin position="377"/>
        <end position="389"/>
    </location>
</feature>
<gene>
    <name evidence="3" type="ORF">VTJ49DRAFT_6710</name>
</gene>
<dbReference type="PANTHER" id="PTHR37544">
    <property type="entry name" value="SPRAY-RELATED"/>
    <property type="match status" value="1"/>
</dbReference>
<feature type="region of interest" description="Disordered" evidence="1">
    <location>
        <begin position="1"/>
        <end position="33"/>
    </location>
</feature>
<accession>A0ABR3V148</accession>
<dbReference type="Proteomes" id="UP001583172">
    <property type="component" value="Unassembled WGS sequence"/>
</dbReference>
<evidence type="ECO:0000313" key="4">
    <source>
        <dbReference type="Proteomes" id="UP001583172"/>
    </source>
</evidence>
<evidence type="ECO:0000256" key="1">
    <source>
        <dbReference type="SAM" id="MobiDB-lite"/>
    </source>
</evidence>
<feature type="compositionally biased region" description="Polar residues" evidence="1">
    <location>
        <begin position="254"/>
        <end position="264"/>
    </location>
</feature>
<dbReference type="Pfam" id="PF11915">
    <property type="entry name" value="DUF3433"/>
    <property type="match status" value="2"/>
</dbReference>
<feature type="compositionally biased region" description="Basic and acidic residues" evidence="1">
    <location>
        <begin position="23"/>
        <end position="33"/>
    </location>
</feature>
<feature type="region of interest" description="Disordered" evidence="1">
    <location>
        <begin position="254"/>
        <end position="275"/>
    </location>
</feature>
<keyword evidence="2" id="KW-0472">Membrane</keyword>
<keyword evidence="4" id="KW-1185">Reference proteome</keyword>
<organism evidence="3 4">
    <name type="scientific">Humicola insolens</name>
    <name type="common">Soft-rot fungus</name>
    <dbReference type="NCBI Taxonomy" id="85995"/>
    <lineage>
        <taxon>Eukaryota</taxon>
        <taxon>Fungi</taxon>
        <taxon>Dikarya</taxon>
        <taxon>Ascomycota</taxon>
        <taxon>Pezizomycotina</taxon>
        <taxon>Sordariomycetes</taxon>
        <taxon>Sordariomycetidae</taxon>
        <taxon>Sordariales</taxon>
        <taxon>Chaetomiaceae</taxon>
        <taxon>Mycothermus</taxon>
    </lineage>
</organism>
<name>A0ABR3V148_HUMIN</name>
<feature type="transmembrane region" description="Helical" evidence="2">
    <location>
        <begin position="1165"/>
        <end position="1184"/>
    </location>
</feature>
<feature type="transmembrane region" description="Helical" evidence="2">
    <location>
        <begin position="57"/>
        <end position="77"/>
    </location>
</feature>
<sequence>MQRAGGNGRDDRAAYEYNLQATDDLHDGPPEDDNLRRKAAVWQPGATPNYKPKPLQWPFMMTIIVMLLAAMMLVIVAERTMPDSDSTAKIMGIHPNASQPVRLARAVETAETVYLGDAVTTETAEVDEATTTEVPTTTSLTSDEVQALVTESEMSASASTTEASSSTETTHNSSYGVFNIWVFRHSVVTDSISDGYDTNGFFDRDDADGFFDTDNADGFFDRDNVNGFFNTDDANGFFNTDDANGFFNTDDANVYSSSGSQRGSPKTKPSIPQPGVLTATVSEETTLSGEAGRSTSDDEFNFKTLETTTASESLPSGASVVPIATSVSKFTSSVTISETTSVYTSVITLTETITYSSDVPTGTTIVTSSPKPPPPTSTYTGPDMTTTGTQPQKEPPTTEWEDYTLTTTVMAPSFSYSTRTSVVTITSTATITGVVIPQVGEVTIVDYTTILPQPNPNPNPPVTQPGTPEGPKVFTGLEEVPGGSVEIVYSPPPVIIVTQDDVKTQTEVVGGHVTTGVTSVPPTVVANVFVVTPDPNVGEPVTIVQQPDPVTRVEDVGDGVQRTIVETPPPQTIVQVPAGGFVPQPVTQTMVGVTGGSAVTRLVVATPTGPPFEPIIYTTVRESGGALFTEVVTTTPTAAGEPVTVTAVDVIGGSPVTQVVVTTPTADPLQPVSYTITTTIDGTPTTQVLVATPTGPGPVTLTLTTTSGGSMSTFTSTIPPTTRITTISGTLRTLTSTPAPITTTSTLPSSTRTYTSTASAISASPTPTPTPTTIATKKRVYKWTEADIFVGTFLPPLLAVALVIPLRIIDLNAKLYQPFQSLSKLGHATLLPSTSHPPATGQDTLLLKYTGVMAWITPVVSLFHGHPVPFVTTLMVLCASFSVPLATEAIGLKLHGTCWVNTASPTCGPALGVSPGPAYVLVGVLAVVAVLLGVVAWLVGRWVTGLHANPWSIAGVASLARCEHVRIWQAGGKGMYRAVMDKVYALGFWTDAEGREEYGFVLLDEAGTGLRAGGEHGEEEDVAPAAEAARKMNVVVAGGEEEDGVGKGMMPFMALRYPWRVVVMVLHLAVFVFVIYYHAYYRGGIRDDGKLWRFLNSNTFGVRFVSAVIGVIIALCWQAFFLSVSVMTPFLLLSQQTQSARPSILFTPATNPFSGLYSGIRHRQVFLSFVSLAAVLSEFLPVLLANVPFNLAQTGAVATACAVLSCIFLGTMLTVLAGSFFVRYPPMPVDPRCIAGLMWYVSRSEALLADLEGVSRMDRKERERRVCERGRRYYYGLLPGVGKSRRLGVECDGTSGEEEMGYRGANEFVAGPEYRNS</sequence>
<evidence type="ECO:0008006" key="5">
    <source>
        <dbReference type="Google" id="ProtNLM"/>
    </source>
</evidence>
<feature type="region of interest" description="Disordered" evidence="1">
    <location>
        <begin position="151"/>
        <end position="171"/>
    </location>
</feature>
<keyword evidence="2" id="KW-0812">Transmembrane</keyword>